<feature type="domain" description="Apple" evidence="1">
    <location>
        <begin position="19"/>
        <end position="43"/>
    </location>
</feature>
<evidence type="ECO:0000259" key="1">
    <source>
        <dbReference type="Pfam" id="PF14295"/>
    </source>
</evidence>
<proteinExistence type="predicted"/>
<dbReference type="Gene3D" id="3.50.4.10">
    <property type="entry name" value="Hepatocyte Growth Factor"/>
    <property type="match status" value="1"/>
</dbReference>
<sequence>MFQVKCATNYNGQISAVAQTVTFADCMVACSVDKTCKGANYKAGFCYLLSSTLNVGTTKSVSNVEAASMTRSATQASPSPGSSTCTNSITCPQQDGCKYASGGKTFYARCKIDFYGGDLAGGQAPATDSKACADRCASTRGCVAMSWKIPTKVCYLKSSLKQGVYSAMVDSAYVATGNAAVARDQFSEAEHMTREL</sequence>
<dbReference type="Pfam" id="PF14295">
    <property type="entry name" value="PAN_4"/>
    <property type="match status" value="2"/>
</dbReference>
<gene>
    <name evidence="2" type="ORF">E8E13_004037</name>
</gene>
<comment type="caution">
    <text evidence="2">The sequence shown here is derived from an EMBL/GenBank/DDBJ whole genome shotgun (WGS) entry which is preliminary data.</text>
</comment>
<dbReference type="EMBL" id="SWKU01000035">
    <property type="protein sequence ID" value="KAF2995106.1"/>
    <property type="molecule type" value="Genomic_DNA"/>
</dbReference>
<organism evidence="2 3">
    <name type="scientific">Curvularia kusanoi</name>
    <name type="common">Cochliobolus kusanoi</name>
    <dbReference type="NCBI Taxonomy" id="90978"/>
    <lineage>
        <taxon>Eukaryota</taxon>
        <taxon>Fungi</taxon>
        <taxon>Dikarya</taxon>
        <taxon>Ascomycota</taxon>
        <taxon>Pezizomycotina</taxon>
        <taxon>Dothideomycetes</taxon>
        <taxon>Pleosporomycetidae</taxon>
        <taxon>Pleosporales</taxon>
        <taxon>Pleosporineae</taxon>
        <taxon>Pleosporaceae</taxon>
        <taxon>Curvularia</taxon>
    </lineage>
</organism>
<protein>
    <recommendedName>
        <fullName evidence="1">Apple domain-containing protein</fullName>
    </recommendedName>
</protein>
<dbReference type="InterPro" id="IPR003609">
    <property type="entry name" value="Pan_app"/>
</dbReference>
<keyword evidence="3" id="KW-1185">Reference proteome</keyword>
<reference evidence="2" key="1">
    <citation type="submission" date="2019-04" db="EMBL/GenBank/DDBJ databases">
        <title>Sequencing of skin fungus with MAO and IRED activity.</title>
        <authorList>
            <person name="Marsaioli A.J."/>
            <person name="Bonatto J.M.C."/>
            <person name="Reis Junior O."/>
        </authorList>
    </citation>
    <scope>NUCLEOTIDE SEQUENCE</scope>
    <source>
        <strain evidence="2">30M1</strain>
    </source>
</reference>
<feature type="domain" description="Apple" evidence="1">
    <location>
        <begin position="112"/>
        <end position="157"/>
    </location>
</feature>
<dbReference type="AlphaFoldDB" id="A0A9P4W6U7"/>
<dbReference type="Proteomes" id="UP000801428">
    <property type="component" value="Unassembled WGS sequence"/>
</dbReference>
<dbReference type="OrthoDB" id="3778206at2759"/>
<accession>A0A9P4W6U7</accession>
<evidence type="ECO:0000313" key="3">
    <source>
        <dbReference type="Proteomes" id="UP000801428"/>
    </source>
</evidence>
<name>A0A9P4W6U7_CURKU</name>
<evidence type="ECO:0000313" key="2">
    <source>
        <dbReference type="EMBL" id="KAF2995106.1"/>
    </source>
</evidence>